<evidence type="ECO:0000313" key="8">
    <source>
        <dbReference type="EMBL" id="QLQ80241.1"/>
    </source>
</evidence>
<protein>
    <recommendedName>
        <fullName evidence="10">Glycosyltransferase family 71 protein</fullName>
    </recommendedName>
</protein>
<comment type="pathway">
    <text evidence="2">Protein modification; protein glycosylation.</text>
</comment>
<evidence type="ECO:0000313" key="9">
    <source>
        <dbReference type="Proteomes" id="UP000510647"/>
    </source>
</evidence>
<gene>
    <name evidence="8" type="ORF">HG537_0D02420</name>
</gene>
<evidence type="ECO:0000256" key="6">
    <source>
        <dbReference type="ARBA" id="ARBA00023180"/>
    </source>
</evidence>
<keyword evidence="7" id="KW-1133">Transmembrane helix</keyword>
<dbReference type="SUPFAM" id="SSF53448">
    <property type="entry name" value="Nucleotide-diphospho-sugar transferases"/>
    <property type="match status" value="1"/>
</dbReference>
<proteinExistence type="inferred from homology"/>
<dbReference type="FunFam" id="3.90.550.10:FF:000177">
    <property type="entry name" value="MNN5p Alpha-1,2-mannosyltransferase"/>
    <property type="match status" value="1"/>
</dbReference>
<evidence type="ECO:0000256" key="2">
    <source>
        <dbReference type="ARBA" id="ARBA00004922"/>
    </source>
</evidence>
<dbReference type="GO" id="GO:0005794">
    <property type="term" value="C:Golgi apparatus"/>
    <property type="evidence" value="ECO:0007669"/>
    <property type="project" value="UniProtKB-SubCell"/>
</dbReference>
<dbReference type="EMBL" id="CP059270">
    <property type="protein sequence ID" value="QLQ80241.1"/>
    <property type="molecule type" value="Genomic_DNA"/>
</dbReference>
<dbReference type="GO" id="GO:0000026">
    <property type="term" value="F:alpha-1,2-mannosyltransferase activity"/>
    <property type="evidence" value="ECO:0007669"/>
    <property type="project" value="UniProtKB-ARBA"/>
</dbReference>
<evidence type="ECO:0000256" key="1">
    <source>
        <dbReference type="ARBA" id="ARBA00004555"/>
    </source>
</evidence>
<keyword evidence="7" id="KW-0472">Membrane</keyword>
<organism evidence="8 9">
    <name type="scientific">Torulaspora globosa</name>
    <dbReference type="NCBI Taxonomy" id="48254"/>
    <lineage>
        <taxon>Eukaryota</taxon>
        <taxon>Fungi</taxon>
        <taxon>Dikarya</taxon>
        <taxon>Ascomycota</taxon>
        <taxon>Saccharomycotina</taxon>
        <taxon>Saccharomycetes</taxon>
        <taxon>Saccharomycetales</taxon>
        <taxon>Saccharomycetaceae</taxon>
        <taxon>Torulaspora</taxon>
    </lineage>
</organism>
<keyword evidence="6" id="KW-0325">Glycoprotein</keyword>
<dbReference type="Proteomes" id="UP000510647">
    <property type="component" value="Chromosome 4"/>
</dbReference>
<dbReference type="Pfam" id="PF11051">
    <property type="entry name" value="Mannosyl_trans3"/>
    <property type="match status" value="1"/>
</dbReference>
<dbReference type="InterPro" id="IPR029044">
    <property type="entry name" value="Nucleotide-diphossugar_trans"/>
</dbReference>
<comment type="subcellular location">
    <subcellularLocation>
        <location evidence="1">Golgi apparatus</location>
    </subcellularLocation>
</comment>
<comment type="similarity">
    <text evidence="3">Belongs to the MNN1/MNT family.</text>
</comment>
<evidence type="ECO:0008006" key="10">
    <source>
        <dbReference type="Google" id="ProtNLM"/>
    </source>
</evidence>
<feature type="transmembrane region" description="Helical" evidence="7">
    <location>
        <begin position="16"/>
        <end position="35"/>
    </location>
</feature>
<dbReference type="InterPro" id="IPR022751">
    <property type="entry name" value="Alpha_mannosyltransferase"/>
</dbReference>
<evidence type="ECO:0000256" key="7">
    <source>
        <dbReference type="SAM" id="Phobius"/>
    </source>
</evidence>
<evidence type="ECO:0000256" key="5">
    <source>
        <dbReference type="ARBA" id="ARBA00023034"/>
    </source>
</evidence>
<dbReference type="OrthoDB" id="430354at2759"/>
<dbReference type="AlphaFoldDB" id="A0A7H9HSF2"/>
<keyword evidence="5" id="KW-0333">Golgi apparatus</keyword>
<dbReference type="Gene3D" id="3.90.550.10">
    <property type="entry name" value="Spore Coat Polysaccharide Biosynthesis Protein SpsA, Chain A"/>
    <property type="match status" value="1"/>
</dbReference>
<dbReference type="PANTHER" id="PTHR31646">
    <property type="entry name" value="ALPHA-1,2-MANNOSYLTRANSFERASE MNN2"/>
    <property type="match status" value="1"/>
</dbReference>
<evidence type="ECO:0000256" key="3">
    <source>
        <dbReference type="ARBA" id="ARBA00009105"/>
    </source>
</evidence>
<name>A0A7H9HSF2_9SACH</name>
<dbReference type="PANTHER" id="PTHR31646:SF6">
    <property type="entry name" value="ALPHA-1,2-MANNOSYLTRANSFERASE MNN5"/>
    <property type="match status" value="1"/>
</dbReference>
<accession>A0A7H9HSF2</accession>
<sequence length="574" mass="66217">MLNFSSLKRKVLRHRIYLIAGFFAYLILSFWFSGLQNLGNLISLKLYAADTPNSKIFRFLYDAVQRCEPIKRPDVNSLRDSEKCLGGDVPFNPVDVSSKGSYENLDRCLHLTDSQLKNLKSKHSEFIERVRKFLANNDRIAVDSFANETGIVTVGGGKFSVLSLIMIEMLREKGSKLPVEVIIPPSDEGDVDFCAAIADLNAKCVFFSDVIPKKLIEQIPIKGYQFKIIALLISSFKKVLFLDADNLPLVNPDQLFEQPVFLETGLVIWPDIWGRVTSPAFYQSAGVEIDLNSRVRYMGDDISPVARFHDPKWTRSDILSMIPLHDLKGAIPDPTSESGQLLVDKTKHLSTLLLAAYYNFHSEWYFRLLSQGTSGEGDKETFIAAAHVLKEPYYQVKTQIVIDGFFDEDNSFHGICLYQFNPQQDYDQHNHAKHWMAKHQQEYTTYDPSYDIEKDFYDKWMKRDNGEPIDAMFGHASFHKFEPLALARERIYVDRKGHHFRGFKRYDITKGFDIELFNYKLLYRKLCSARPLKFKFYQSSMNTEEWSDMCRYLAEHIKHLQSTHHLALSAQNIP</sequence>
<keyword evidence="9" id="KW-1185">Reference proteome</keyword>
<dbReference type="GO" id="GO:0046354">
    <property type="term" value="P:mannan biosynthetic process"/>
    <property type="evidence" value="ECO:0007669"/>
    <property type="project" value="TreeGrafter"/>
</dbReference>
<reference evidence="8 9" key="1">
    <citation type="submission" date="2020-06" db="EMBL/GenBank/DDBJ databases">
        <title>The yeast mating-type switching endonuclease HO is a domesticated member of an unorthodox homing genetic element family.</title>
        <authorList>
            <person name="Coughlan A.Y."/>
            <person name="Lombardi L."/>
            <person name="Braun-Galleani S."/>
            <person name="Martos A.R."/>
            <person name="Galeote V."/>
            <person name="Bigey F."/>
            <person name="Dequin S."/>
            <person name="Byrne K.P."/>
            <person name="Wolfe K.H."/>
        </authorList>
    </citation>
    <scope>NUCLEOTIDE SEQUENCE [LARGE SCALE GENOMIC DNA]</scope>
    <source>
        <strain evidence="8 9">CBS2947</strain>
    </source>
</reference>
<evidence type="ECO:0000256" key="4">
    <source>
        <dbReference type="ARBA" id="ARBA00022679"/>
    </source>
</evidence>
<keyword evidence="4" id="KW-0808">Transferase</keyword>
<keyword evidence="7" id="KW-0812">Transmembrane</keyword>